<keyword evidence="2" id="KW-0812">Transmembrane</keyword>
<evidence type="ECO:0008006" key="5">
    <source>
        <dbReference type="Google" id="ProtNLM"/>
    </source>
</evidence>
<evidence type="ECO:0000313" key="4">
    <source>
        <dbReference type="Proteomes" id="UP000192796"/>
    </source>
</evidence>
<dbReference type="EMBL" id="LVYD01000046">
    <property type="protein sequence ID" value="OQP63229.1"/>
    <property type="molecule type" value="Genomic_DNA"/>
</dbReference>
<feature type="region of interest" description="Disordered" evidence="1">
    <location>
        <begin position="155"/>
        <end position="179"/>
    </location>
</feature>
<proteinExistence type="predicted"/>
<keyword evidence="2" id="KW-1133">Transmembrane helix</keyword>
<evidence type="ECO:0000313" key="3">
    <source>
        <dbReference type="EMBL" id="OQP63229.1"/>
    </source>
</evidence>
<evidence type="ECO:0000256" key="1">
    <source>
        <dbReference type="SAM" id="MobiDB-lite"/>
    </source>
</evidence>
<gene>
    <name evidence="3" type="ORF">A3860_25405</name>
</gene>
<dbReference type="STRING" id="1703345.A3860_25405"/>
<dbReference type="RefSeq" id="WP_081147951.1">
    <property type="nucleotide sequence ID" value="NZ_LVYD01000046.1"/>
</dbReference>
<dbReference type="AlphaFoldDB" id="A0A1V9FXY3"/>
<feature type="compositionally biased region" description="Polar residues" evidence="1">
    <location>
        <begin position="155"/>
        <end position="166"/>
    </location>
</feature>
<name>A0A1V9FXY3_9BACT</name>
<protein>
    <recommendedName>
        <fullName evidence="5">CCDC81-like prokaryotic HU domain-containing protein</fullName>
    </recommendedName>
</protein>
<organism evidence="3 4">
    <name type="scientific">Niastella vici</name>
    <dbReference type="NCBI Taxonomy" id="1703345"/>
    <lineage>
        <taxon>Bacteria</taxon>
        <taxon>Pseudomonadati</taxon>
        <taxon>Bacteroidota</taxon>
        <taxon>Chitinophagia</taxon>
        <taxon>Chitinophagales</taxon>
        <taxon>Chitinophagaceae</taxon>
        <taxon>Niastella</taxon>
    </lineage>
</organism>
<comment type="caution">
    <text evidence="3">The sequence shown here is derived from an EMBL/GenBank/DDBJ whole genome shotgun (WGS) entry which is preliminary data.</text>
</comment>
<keyword evidence="2" id="KW-0472">Membrane</keyword>
<accession>A0A1V9FXY3</accession>
<evidence type="ECO:0000256" key="2">
    <source>
        <dbReference type="SAM" id="Phobius"/>
    </source>
</evidence>
<keyword evidence="4" id="KW-1185">Reference proteome</keyword>
<dbReference type="OrthoDB" id="664124at2"/>
<feature type="transmembrane region" description="Helical" evidence="2">
    <location>
        <begin position="187"/>
        <end position="207"/>
    </location>
</feature>
<reference evidence="3 4" key="1">
    <citation type="submission" date="2016-03" db="EMBL/GenBank/DDBJ databases">
        <title>Niastella vici sp. nov., isolated from farmland soil.</title>
        <authorList>
            <person name="Chen L."/>
            <person name="Wang D."/>
            <person name="Yang S."/>
            <person name="Wang G."/>
        </authorList>
    </citation>
    <scope>NUCLEOTIDE SEQUENCE [LARGE SCALE GENOMIC DNA]</scope>
    <source>
        <strain evidence="3 4">DJ57</strain>
    </source>
</reference>
<dbReference type="Proteomes" id="UP000192796">
    <property type="component" value="Unassembled WGS sequence"/>
</dbReference>
<sequence>MNNVLVSYLLQHKSISIPGLGSMYIERIPAQTDFVNRRILPPDYHFRFDKYFDAPDKDFFTYLAKQQNIADYEAIKWYNEWAYELRSKLREGQEVEWDGIGTLKKDISGEIIFESAGRIPSMQEPTPANRVIHSHSQHTMLVGDQEVTRKISNTDTSANVSDNNVISGDEQPDYPPYPEEPPKKKGWWIFALVLAALALTVIFLRLYRDGLITSAAGNQQQIQAAPAP</sequence>